<evidence type="ECO:0000313" key="4">
    <source>
        <dbReference type="Proteomes" id="UP001428290"/>
    </source>
</evidence>
<comment type="similarity">
    <text evidence="1 2">Belongs to the complex I subunit 6 family.</text>
</comment>
<keyword evidence="2" id="KW-0472">Membrane</keyword>
<evidence type="ECO:0000313" key="3">
    <source>
        <dbReference type="EMBL" id="GAA5526411.1"/>
    </source>
</evidence>
<feature type="transmembrane region" description="Helical" evidence="2">
    <location>
        <begin position="155"/>
        <end position="178"/>
    </location>
</feature>
<proteinExistence type="inferred from homology"/>
<dbReference type="Gene3D" id="1.20.120.1200">
    <property type="entry name" value="NADH-ubiquinone/plastoquinone oxidoreductase chain 6, subunit NuoJ"/>
    <property type="match status" value="1"/>
</dbReference>
<dbReference type="InterPro" id="IPR042106">
    <property type="entry name" value="Nuo/plastoQ_OxRdtase_6_NuoJ"/>
</dbReference>
<protein>
    <recommendedName>
        <fullName evidence="2">NADH-quinone oxidoreductase subunit J</fullName>
        <ecNumber evidence="2">7.1.1.-</ecNumber>
    </recommendedName>
</protein>
<dbReference type="InterPro" id="IPR001457">
    <property type="entry name" value="NADH_UbQ/plastoQ_OxRdtase_su6"/>
</dbReference>
<evidence type="ECO:0000256" key="2">
    <source>
        <dbReference type="RuleBase" id="RU004429"/>
    </source>
</evidence>
<keyword evidence="2" id="KW-0874">Quinone</keyword>
<dbReference type="EMBL" id="BAABRU010000001">
    <property type="protein sequence ID" value="GAA5526411.1"/>
    <property type="molecule type" value="Genomic_DNA"/>
</dbReference>
<evidence type="ECO:0000256" key="1">
    <source>
        <dbReference type="ARBA" id="ARBA00005698"/>
    </source>
</evidence>
<dbReference type="EC" id="7.1.1.-" evidence="2"/>
<comment type="function">
    <text evidence="2">NDH-1 shuttles electrons from NADH, via FMN and iron-sulfur (Fe-S) centers, to quinones in the respiratory chain. Couples the redox reaction to proton translocation (for every two electrons transferred, four hydrogen ions are translocated across the cytoplasmic membrane), and thus conserves the redox energy in a proton gradient.</text>
</comment>
<reference evidence="3 4" key="1">
    <citation type="submission" date="2024-02" db="EMBL/GenBank/DDBJ databases">
        <title>Herpetosiphon gulosus NBRC 112829.</title>
        <authorList>
            <person name="Ichikawa N."/>
            <person name="Katano-Makiyama Y."/>
            <person name="Hidaka K."/>
        </authorList>
    </citation>
    <scope>NUCLEOTIDE SEQUENCE [LARGE SCALE GENOMIC DNA]</scope>
    <source>
        <strain evidence="3 4">NBRC 112829</strain>
    </source>
</reference>
<keyword evidence="4" id="KW-1185">Reference proteome</keyword>
<gene>
    <name evidence="3" type="ORF">Hgul01_00183</name>
</gene>
<dbReference type="RefSeq" id="WP_345720056.1">
    <property type="nucleotide sequence ID" value="NZ_BAABRU010000001.1"/>
</dbReference>
<feature type="transmembrane region" description="Helical" evidence="2">
    <location>
        <begin position="6"/>
        <end position="26"/>
    </location>
</feature>
<keyword evidence="2" id="KW-1003">Cell membrane</keyword>
<organism evidence="3 4">
    <name type="scientific">Herpetosiphon gulosus</name>
    <dbReference type="NCBI Taxonomy" id="1973496"/>
    <lineage>
        <taxon>Bacteria</taxon>
        <taxon>Bacillati</taxon>
        <taxon>Chloroflexota</taxon>
        <taxon>Chloroflexia</taxon>
        <taxon>Herpetosiphonales</taxon>
        <taxon>Herpetosiphonaceae</taxon>
        <taxon>Herpetosiphon</taxon>
    </lineage>
</organism>
<keyword evidence="2" id="KW-1133">Transmembrane helix</keyword>
<comment type="catalytic activity">
    <reaction evidence="2">
        <text>a quinone + NADH + 5 H(+)(in) = a quinol + NAD(+) + 4 H(+)(out)</text>
        <dbReference type="Rhea" id="RHEA:57888"/>
        <dbReference type="ChEBI" id="CHEBI:15378"/>
        <dbReference type="ChEBI" id="CHEBI:24646"/>
        <dbReference type="ChEBI" id="CHEBI:57540"/>
        <dbReference type="ChEBI" id="CHEBI:57945"/>
        <dbReference type="ChEBI" id="CHEBI:132124"/>
    </reaction>
</comment>
<comment type="subcellular location">
    <subcellularLocation>
        <location evidence="2">Cell membrane</location>
        <topology evidence="2">Multi-pass membrane protein</topology>
    </subcellularLocation>
</comment>
<dbReference type="Proteomes" id="UP001428290">
    <property type="component" value="Unassembled WGS sequence"/>
</dbReference>
<comment type="caution">
    <text evidence="3">The sequence shown here is derived from an EMBL/GenBank/DDBJ whole genome shotgun (WGS) entry which is preliminary data.</text>
</comment>
<dbReference type="Pfam" id="PF00499">
    <property type="entry name" value="Oxidored_q3"/>
    <property type="match status" value="1"/>
</dbReference>
<sequence>MNPIAIGVFIVIALLTLGSGIMVVTVRNIIHSALWLIASFIGVAALYLLMEAEFLAVVQILVYAGAVSILVLFAIMLTRQVTGEGVRVVFERWWVALLIALGLFGVIVPTLWQHGSTWEEASKLAQVGPAPVEGVAAGLQVATATEIGRSFMGEYLLPFEVISILLLMALIGAIVIAYEERTRRRRVLTLAEELALKKRGIVEPRDAEGAVVPREAEGAVILLDSEQA</sequence>
<dbReference type="PANTHER" id="PTHR33269:SF17">
    <property type="entry name" value="NADH-UBIQUINONE OXIDOREDUCTASE CHAIN 6"/>
    <property type="match status" value="1"/>
</dbReference>
<accession>A0ABP9WT85</accession>
<dbReference type="PANTHER" id="PTHR33269">
    <property type="entry name" value="NADH-UBIQUINONE OXIDOREDUCTASE CHAIN 6"/>
    <property type="match status" value="1"/>
</dbReference>
<feature type="transmembrane region" description="Helical" evidence="2">
    <location>
        <begin position="89"/>
        <end position="112"/>
    </location>
</feature>
<keyword evidence="2" id="KW-0520">NAD</keyword>
<feature type="transmembrane region" description="Helical" evidence="2">
    <location>
        <begin position="33"/>
        <end position="50"/>
    </location>
</feature>
<feature type="transmembrane region" description="Helical" evidence="2">
    <location>
        <begin position="56"/>
        <end position="77"/>
    </location>
</feature>
<keyword evidence="2" id="KW-0812">Transmembrane</keyword>
<name>A0ABP9WT85_9CHLR</name>